<dbReference type="InterPro" id="IPR000182">
    <property type="entry name" value="GNAT_dom"/>
</dbReference>
<dbReference type="AlphaFoldDB" id="A0A2A4YK78"/>
<sequence length="176" mass="20784">MSIVEEKAFDIRYTRLEDGAFLKKWLLEKDVLDHFSMKDEKEVDEMLKIWLGFSRYKSGLTACYKGVPCGITTLFLMPYIKLVHHSLVYLIVDPKMQRKQIGTSLLKNIEHLGKNYFRFEKLGFEVFGDGVIKHLLEKHEYKKIYTQKRYVKCAANSYKDRSYYEKEFTIGKKDGA</sequence>
<dbReference type="PROSITE" id="PS51186">
    <property type="entry name" value="GNAT"/>
    <property type="match status" value="1"/>
</dbReference>
<evidence type="ECO:0000259" key="1">
    <source>
        <dbReference type="PROSITE" id="PS51186"/>
    </source>
</evidence>
<dbReference type="Gene3D" id="3.40.630.30">
    <property type="match status" value="1"/>
</dbReference>
<dbReference type="SUPFAM" id="SSF55729">
    <property type="entry name" value="Acyl-CoA N-acyltransferases (Nat)"/>
    <property type="match status" value="1"/>
</dbReference>
<dbReference type="InterPro" id="IPR016181">
    <property type="entry name" value="Acyl_CoA_acyltransferase"/>
</dbReference>
<dbReference type="EMBL" id="NVUU01000031">
    <property type="protein sequence ID" value="PCI94889.1"/>
    <property type="molecule type" value="Genomic_DNA"/>
</dbReference>
<feature type="domain" description="N-acetyltransferase" evidence="1">
    <location>
        <begin position="9"/>
        <end position="176"/>
    </location>
</feature>
<dbReference type="Proteomes" id="UP000217838">
    <property type="component" value="Unassembled WGS sequence"/>
</dbReference>
<proteinExistence type="predicted"/>
<protein>
    <recommendedName>
        <fullName evidence="1">N-acetyltransferase domain-containing protein</fullName>
    </recommendedName>
</protein>
<reference evidence="3" key="1">
    <citation type="submission" date="2017-08" db="EMBL/GenBank/DDBJ databases">
        <title>A dynamic microbial community with high functional redundancy inhabits the cold, oxic subseafloor aquifer.</title>
        <authorList>
            <person name="Tully B.J."/>
            <person name="Wheat C.G."/>
            <person name="Glazer B.T."/>
            <person name="Huber J.A."/>
        </authorList>
    </citation>
    <scope>NUCLEOTIDE SEQUENCE [LARGE SCALE GENOMIC DNA]</scope>
</reference>
<comment type="caution">
    <text evidence="2">The sequence shown here is derived from an EMBL/GenBank/DDBJ whole genome shotgun (WGS) entry which is preliminary data.</text>
</comment>
<gene>
    <name evidence="2" type="ORF">COB11_03215</name>
</gene>
<organism evidence="2 3">
    <name type="scientific">Aerophobetes bacterium</name>
    <dbReference type="NCBI Taxonomy" id="2030807"/>
    <lineage>
        <taxon>Bacteria</taxon>
        <taxon>Candidatus Aerophobota</taxon>
    </lineage>
</organism>
<name>A0A2A4YK78_UNCAE</name>
<dbReference type="GO" id="GO:0016747">
    <property type="term" value="F:acyltransferase activity, transferring groups other than amino-acyl groups"/>
    <property type="evidence" value="ECO:0007669"/>
    <property type="project" value="InterPro"/>
</dbReference>
<dbReference type="Pfam" id="PF00583">
    <property type="entry name" value="Acetyltransf_1"/>
    <property type="match status" value="1"/>
</dbReference>
<evidence type="ECO:0000313" key="2">
    <source>
        <dbReference type="EMBL" id="PCI94889.1"/>
    </source>
</evidence>
<accession>A0A2A4YK78</accession>
<evidence type="ECO:0000313" key="3">
    <source>
        <dbReference type="Proteomes" id="UP000217838"/>
    </source>
</evidence>